<feature type="compositionally biased region" description="Low complexity" evidence="1">
    <location>
        <begin position="62"/>
        <end position="75"/>
    </location>
</feature>
<gene>
    <name evidence="4" type="ORF">GCM10023329_11140</name>
</gene>
<reference evidence="5" key="1">
    <citation type="journal article" date="2019" name="Int. J. Syst. Evol. Microbiol.">
        <title>The Global Catalogue of Microorganisms (GCM) 10K type strain sequencing project: providing services to taxonomists for standard genome sequencing and annotation.</title>
        <authorList>
            <consortium name="The Broad Institute Genomics Platform"/>
            <consortium name="The Broad Institute Genome Sequencing Center for Infectious Disease"/>
            <person name="Wu L."/>
            <person name="Ma J."/>
        </authorList>
    </citation>
    <scope>NUCLEOTIDE SEQUENCE [LARGE SCALE GENOMIC DNA]</scope>
    <source>
        <strain evidence="5">JCM 18324</strain>
    </source>
</reference>
<dbReference type="Pfam" id="PF10708">
    <property type="entry name" value="DUF2510"/>
    <property type="match status" value="1"/>
</dbReference>
<dbReference type="RefSeq" id="WP_345610106.1">
    <property type="nucleotide sequence ID" value="NZ_BAABJV010000002.1"/>
</dbReference>
<proteinExistence type="predicted"/>
<comment type="caution">
    <text evidence="4">The sequence shown here is derived from an EMBL/GenBank/DDBJ whole genome shotgun (WGS) entry which is preliminary data.</text>
</comment>
<evidence type="ECO:0000256" key="2">
    <source>
        <dbReference type="SAM" id="Phobius"/>
    </source>
</evidence>
<feature type="compositionally biased region" description="Low complexity" evidence="1">
    <location>
        <begin position="127"/>
        <end position="137"/>
    </location>
</feature>
<name>A0ABP8ZUQ2_9ACTN</name>
<protein>
    <recommendedName>
        <fullName evidence="3">DUF2510 domain-containing protein</fullName>
    </recommendedName>
</protein>
<feature type="region of interest" description="Disordered" evidence="1">
    <location>
        <begin position="1"/>
        <end position="82"/>
    </location>
</feature>
<organism evidence="4 5">
    <name type="scientific">Streptomyces sanyensis</name>
    <dbReference type="NCBI Taxonomy" id="568869"/>
    <lineage>
        <taxon>Bacteria</taxon>
        <taxon>Bacillati</taxon>
        <taxon>Actinomycetota</taxon>
        <taxon>Actinomycetes</taxon>
        <taxon>Kitasatosporales</taxon>
        <taxon>Streptomycetaceae</taxon>
        <taxon>Streptomyces</taxon>
    </lineage>
</organism>
<feature type="transmembrane region" description="Helical" evidence="2">
    <location>
        <begin position="86"/>
        <end position="106"/>
    </location>
</feature>
<evidence type="ECO:0000313" key="5">
    <source>
        <dbReference type="Proteomes" id="UP001501147"/>
    </source>
</evidence>
<dbReference type="EMBL" id="BAABJV010000002">
    <property type="protein sequence ID" value="GAA4766669.1"/>
    <property type="molecule type" value="Genomic_DNA"/>
</dbReference>
<dbReference type="InterPro" id="IPR018929">
    <property type="entry name" value="DUF2510"/>
</dbReference>
<feature type="compositionally biased region" description="Pro residues" evidence="1">
    <location>
        <begin position="38"/>
        <end position="61"/>
    </location>
</feature>
<sequence>MSMITPAGWYPDASAPGQERWWDGAAWTGHTRPEAAAPAPPSPPVPRHGPPPIPPAAPLGPPGTAHGPGAAAPGGSAPGGPRRRPALLAAVAVVVLAACAAGALLLRGGDGGGPAHVAKPPAGPSGAGTAAEGPKGAPEGGEKGGEEGPAELADQLSGISLPVPHGWEEAHTSLDGATTVWTEGPFNCPGDPIFCRRGRMSSRPLPADGASGPEAMARRDIADAADALYGTHPLGLEPYGGITSHEEVAAEAVTVAGRDGYLVRWRVVTGAGPGGFVQSVAFPSETGPDSLVVVRFALDAGPEGPPVTLLDELPRGIRALGG</sequence>
<keyword evidence="2" id="KW-1133">Transmembrane helix</keyword>
<evidence type="ECO:0000259" key="3">
    <source>
        <dbReference type="Pfam" id="PF10708"/>
    </source>
</evidence>
<keyword evidence="2" id="KW-0812">Transmembrane</keyword>
<feature type="domain" description="DUF2510" evidence="3">
    <location>
        <begin position="7"/>
        <end position="39"/>
    </location>
</feature>
<feature type="region of interest" description="Disordered" evidence="1">
    <location>
        <begin position="115"/>
        <end position="150"/>
    </location>
</feature>
<keyword evidence="2" id="KW-0472">Membrane</keyword>
<dbReference type="Proteomes" id="UP001501147">
    <property type="component" value="Unassembled WGS sequence"/>
</dbReference>
<evidence type="ECO:0000313" key="4">
    <source>
        <dbReference type="EMBL" id="GAA4766669.1"/>
    </source>
</evidence>
<accession>A0ABP8ZUQ2</accession>
<keyword evidence="5" id="KW-1185">Reference proteome</keyword>
<evidence type="ECO:0000256" key="1">
    <source>
        <dbReference type="SAM" id="MobiDB-lite"/>
    </source>
</evidence>